<keyword evidence="4" id="KW-1185">Reference proteome</keyword>
<dbReference type="InterPro" id="IPR027417">
    <property type="entry name" value="P-loop_NTPase"/>
</dbReference>
<accession>A0ABW9FG85</accession>
<evidence type="ECO:0000313" key="3">
    <source>
        <dbReference type="EMBL" id="MFM1724093.1"/>
    </source>
</evidence>
<keyword evidence="3" id="KW-0132">Cell division</keyword>
<dbReference type="Gene3D" id="3.40.50.300">
    <property type="entry name" value="P-loop containing nucleotide triphosphate hydrolases"/>
    <property type="match status" value="1"/>
</dbReference>
<proteinExistence type="predicted"/>
<dbReference type="PANTHER" id="PTHR12169:SF6">
    <property type="entry name" value="AFG1-LIKE ATPASE"/>
    <property type="match status" value="1"/>
</dbReference>
<sequence length="339" mass="37997">MRWRRRVSSPVLSVPAGAFDDAARAQGYAIDDAQRQAISQLRNATTRGVYLWGPVGRGKSWLMSTYFTALPTEHKRRMHFHEFFRELHAEIRRHRNDLDAALDAIVGDIRVLCFDEFHVHDIADAKFVERLLPALFARHVTLVVTSNYPPNRLLPNPLFHDTFLPTIELIEQSLDVVVVDGPRDYRAVSGHSSGFASGRWVAPGTAEELSALGLELPAPDERRILTPCGHPITALRSDARRLWLDFAHVCEHTTAPSDYLTLAAQFDHWVLSGIPDLGIAGREPAQRFANLVDVLYDRDVPTVFVAARPLESLAAAERFPLDIDRIRSRLGQLQPVPAA</sequence>
<dbReference type="InterPro" id="IPR005654">
    <property type="entry name" value="ATPase_AFG1-like"/>
</dbReference>
<gene>
    <name evidence="3" type="primary">zapE</name>
    <name evidence="3" type="ORF">ABEU20_002669</name>
</gene>
<evidence type="ECO:0000256" key="1">
    <source>
        <dbReference type="ARBA" id="ARBA00022741"/>
    </source>
</evidence>
<evidence type="ECO:0000313" key="4">
    <source>
        <dbReference type="Proteomes" id="UP001629745"/>
    </source>
</evidence>
<protein>
    <submittedName>
        <fullName evidence="3">Cell division protein ZapE</fullName>
    </submittedName>
</protein>
<dbReference type="NCBIfam" id="NF040713">
    <property type="entry name" value="ZapE"/>
    <property type="match status" value="1"/>
</dbReference>
<reference evidence="3 4" key="1">
    <citation type="submission" date="2023-11" db="EMBL/GenBank/DDBJ databases">
        <authorList>
            <person name="Val-Calvo J."/>
            <person name="Scortti M."/>
            <person name="Vazquez-Boland J."/>
        </authorList>
    </citation>
    <scope>NUCLEOTIDE SEQUENCE [LARGE SCALE GENOMIC DNA]</scope>
    <source>
        <strain evidence="3 4">PAM 2766</strain>
    </source>
</reference>
<keyword evidence="3" id="KW-0131">Cell cycle</keyword>
<keyword evidence="2" id="KW-0067">ATP-binding</keyword>
<dbReference type="Pfam" id="PF03969">
    <property type="entry name" value="AFG1_ATPase"/>
    <property type="match status" value="1"/>
</dbReference>
<dbReference type="Proteomes" id="UP001629745">
    <property type="component" value="Unassembled WGS sequence"/>
</dbReference>
<dbReference type="PANTHER" id="PTHR12169">
    <property type="entry name" value="ATPASE N2B"/>
    <property type="match status" value="1"/>
</dbReference>
<dbReference type="RefSeq" id="WP_420164650.1">
    <property type="nucleotide sequence ID" value="NZ_JBDLNV010000004.1"/>
</dbReference>
<organism evidence="3 4">
    <name type="scientific">Rhodococcus parequi</name>
    <dbReference type="NCBI Taxonomy" id="3137122"/>
    <lineage>
        <taxon>Bacteria</taxon>
        <taxon>Bacillati</taxon>
        <taxon>Actinomycetota</taxon>
        <taxon>Actinomycetes</taxon>
        <taxon>Mycobacteriales</taxon>
        <taxon>Nocardiaceae</taxon>
        <taxon>Rhodococcus</taxon>
    </lineage>
</organism>
<comment type="caution">
    <text evidence="3">The sequence shown here is derived from an EMBL/GenBank/DDBJ whole genome shotgun (WGS) entry which is preliminary data.</text>
</comment>
<dbReference type="EMBL" id="JBDLNV010000004">
    <property type="protein sequence ID" value="MFM1724093.1"/>
    <property type="molecule type" value="Genomic_DNA"/>
</dbReference>
<name>A0ABW9FG85_9NOCA</name>
<dbReference type="SUPFAM" id="SSF52540">
    <property type="entry name" value="P-loop containing nucleoside triphosphate hydrolases"/>
    <property type="match status" value="1"/>
</dbReference>
<dbReference type="GO" id="GO:0051301">
    <property type="term" value="P:cell division"/>
    <property type="evidence" value="ECO:0007669"/>
    <property type="project" value="UniProtKB-KW"/>
</dbReference>
<evidence type="ECO:0000256" key="2">
    <source>
        <dbReference type="ARBA" id="ARBA00022840"/>
    </source>
</evidence>
<keyword evidence="1" id="KW-0547">Nucleotide-binding</keyword>